<dbReference type="PANTHER" id="PTHR11655">
    <property type="entry name" value="60S/50S RIBOSOMAL PROTEIN L6/L9"/>
    <property type="match status" value="1"/>
</dbReference>
<dbReference type="PRINTS" id="PR00059">
    <property type="entry name" value="RIBOSOMALL6"/>
</dbReference>
<evidence type="ECO:0000256" key="2">
    <source>
        <dbReference type="ARBA" id="ARBA00022980"/>
    </source>
</evidence>
<dbReference type="InterPro" id="IPR000702">
    <property type="entry name" value="Ribosomal_uL6-like"/>
</dbReference>
<accession>A0A679CBC7</accession>
<evidence type="ECO:0000256" key="4">
    <source>
        <dbReference type="RuleBase" id="RU003869"/>
    </source>
</evidence>
<dbReference type="Gene3D" id="3.90.930.12">
    <property type="entry name" value="Ribosomal protein L6, alpha-beta domain"/>
    <property type="match status" value="2"/>
</dbReference>
<dbReference type="PANTHER" id="PTHR11655:SF14">
    <property type="entry name" value="LARGE RIBOSOMAL SUBUNIT PROTEIN UL6M"/>
    <property type="match status" value="1"/>
</dbReference>
<dbReference type="InterPro" id="IPR036789">
    <property type="entry name" value="Ribosomal_uL6-like_a/b-dom_sf"/>
</dbReference>
<organism evidence="6">
    <name type="scientific">Cryptomonas sp. CCAC 1634B</name>
    <dbReference type="NCBI Taxonomy" id="2051848"/>
    <lineage>
        <taxon>Eukaryota</taxon>
        <taxon>Cryptophyceae</taxon>
        <taxon>Cryptomonadales</taxon>
        <taxon>Cryptomonadaceae</taxon>
        <taxon>Cryptomonas</taxon>
    </lineage>
</organism>
<feature type="domain" description="Large ribosomal subunit protein uL6 alpha-beta" evidence="5">
    <location>
        <begin position="91"/>
        <end position="164"/>
    </location>
</feature>
<dbReference type="Pfam" id="PF00347">
    <property type="entry name" value="Ribosomal_L6"/>
    <property type="match status" value="2"/>
</dbReference>
<evidence type="ECO:0000313" key="6">
    <source>
        <dbReference type="EMBL" id="BBK20474.1"/>
    </source>
</evidence>
<keyword evidence="2 4" id="KW-0689">Ribosomal protein</keyword>
<dbReference type="GO" id="GO:0002181">
    <property type="term" value="P:cytoplasmic translation"/>
    <property type="evidence" value="ECO:0007669"/>
    <property type="project" value="TreeGrafter"/>
</dbReference>
<dbReference type="SUPFAM" id="SSF56053">
    <property type="entry name" value="Ribosomal protein L6"/>
    <property type="match status" value="2"/>
</dbReference>
<keyword evidence="3 4" id="KW-0687">Ribonucleoprotein</keyword>
<feature type="domain" description="Large ribosomal subunit protein uL6 alpha-beta" evidence="5">
    <location>
        <begin position="11"/>
        <end position="82"/>
    </location>
</feature>
<dbReference type="AlphaFoldDB" id="A0A679CBC7"/>
<evidence type="ECO:0000256" key="3">
    <source>
        <dbReference type="ARBA" id="ARBA00023274"/>
    </source>
</evidence>
<dbReference type="HAMAP" id="MF_01365_B">
    <property type="entry name" value="Ribosomal_uL6_B"/>
    <property type="match status" value="1"/>
</dbReference>
<comment type="similarity">
    <text evidence="1 4">Belongs to the universal ribosomal protein uL6 family.</text>
</comment>
<dbReference type="GO" id="GO:0022625">
    <property type="term" value="C:cytosolic large ribosomal subunit"/>
    <property type="evidence" value="ECO:0007669"/>
    <property type="project" value="TreeGrafter"/>
</dbReference>
<dbReference type="PROSITE" id="PS00525">
    <property type="entry name" value="RIBOSOMAL_L6_1"/>
    <property type="match status" value="1"/>
</dbReference>
<geneLocation type="plastid" evidence="6"/>
<evidence type="ECO:0000259" key="5">
    <source>
        <dbReference type="Pfam" id="PF00347"/>
    </source>
</evidence>
<keyword evidence="6" id="KW-0934">Plastid</keyword>
<dbReference type="GO" id="GO:0003735">
    <property type="term" value="F:structural constituent of ribosome"/>
    <property type="evidence" value="ECO:0007669"/>
    <property type="project" value="InterPro"/>
</dbReference>
<protein>
    <submittedName>
        <fullName evidence="6">Ribosomal protein L6</fullName>
    </submittedName>
</protein>
<reference evidence="6" key="1">
    <citation type="journal article" date="2020" name="Genome Biol. Evol.">
        <title>Comparative plastid genomics of Cryptomonas species reveals fine-scale genomic responses to loss of photosynthesis.</title>
        <authorList>
            <person name="Tanifuji G."/>
            <person name="Kamikawa R."/>
            <person name="Moore C.E."/>
            <person name="Mills T."/>
            <person name="Onodera N.T."/>
            <person name="Kashiyama Y."/>
            <person name="Archibald J.M."/>
            <person name="Inagaki Y."/>
            <person name="Hashimoto T."/>
        </authorList>
    </citation>
    <scope>NUCLEOTIDE SEQUENCE</scope>
    <source>
        <strain evidence="6">CCAC 1634 B</strain>
    </source>
</reference>
<gene>
    <name evidence="6" type="primary">rpl6</name>
    <name evidence="6" type="ORF">CryM1634B_p042</name>
</gene>
<dbReference type="EMBL" id="LC484193">
    <property type="protein sequence ID" value="BBK20474.1"/>
    <property type="molecule type" value="Genomic_DNA"/>
</dbReference>
<dbReference type="GO" id="GO:0019843">
    <property type="term" value="F:rRNA binding"/>
    <property type="evidence" value="ECO:0007669"/>
    <property type="project" value="InterPro"/>
</dbReference>
<proteinExistence type="inferred from homology"/>
<evidence type="ECO:0000256" key="1">
    <source>
        <dbReference type="ARBA" id="ARBA00009356"/>
    </source>
</evidence>
<name>A0A679CBC7_9CRYP</name>
<dbReference type="InterPro" id="IPR020040">
    <property type="entry name" value="Ribosomal_uL6_a/b-dom"/>
</dbReference>
<dbReference type="InterPro" id="IPR019906">
    <property type="entry name" value="Ribosomal_uL6_bac-type"/>
</dbReference>
<dbReference type="NCBIfam" id="TIGR03654">
    <property type="entry name" value="L6_bact"/>
    <property type="match status" value="1"/>
</dbReference>
<sequence length="179" mass="19300">MSRLGKLSVKVPHGISVAHDNGVLSIEGPKGKLLMHVPSTINVAFTGEEISVYPECIPAIPQALHGTYRSLVNSMILGVTVGFHKKLELHGVGYRSHLDGDVLVLNVGYSHPVNIKAPDGVHFLLDGNTTITVTGVCKELVGHVAARIRLVRPPEPYKGKGIRYSGEFVRKKLGKVGKK</sequence>
<dbReference type="InterPro" id="IPR002358">
    <property type="entry name" value="Ribosomal_uL6_CS"/>
</dbReference>
<dbReference type="FunFam" id="3.90.930.12:FF:000001">
    <property type="entry name" value="50S ribosomal protein L6"/>
    <property type="match status" value="1"/>
</dbReference>
<dbReference type="PIRSF" id="PIRSF002162">
    <property type="entry name" value="Ribosomal_L6"/>
    <property type="match status" value="1"/>
</dbReference>